<dbReference type="GO" id="GO:0005737">
    <property type="term" value="C:cytoplasm"/>
    <property type="evidence" value="ECO:0007669"/>
    <property type="project" value="UniProtKB-ARBA"/>
</dbReference>
<dbReference type="PROSITE" id="PS50404">
    <property type="entry name" value="GST_NTER"/>
    <property type="match status" value="1"/>
</dbReference>
<evidence type="ECO:0000256" key="1">
    <source>
        <dbReference type="ARBA" id="ARBA00007409"/>
    </source>
</evidence>
<evidence type="ECO:0000256" key="3">
    <source>
        <dbReference type="ARBA" id="ARBA00022679"/>
    </source>
</evidence>
<evidence type="ECO:0000259" key="6">
    <source>
        <dbReference type="PROSITE" id="PS50405"/>
    </source>
</evidence>
<dbReference type="FunFam" id="3.40.30.10:FF:000156">
    <property type="entry name" value="Glutathione S-transferase 1"/>
    <property type="match status" value="1"/>
</dbReference>
<dbReference type="SFLD" id="SFLDS00019">
    <property type="entry name" value="Glutathione_Transferase_(cytos"/>
    <property type="match status" value="1"/>
</dbReference>
<name>A0AAV5GDA5_9BASI</name>
<dbReference type="PANTHER" id="PTHR44051:SF9">
    <property type="entry name" value="GLUTATHIONE S-TRANSFERASE 1"/>
    <property type="match status" value="1"/>
</dbReference>
<organism evidence="7 8">
    <name type="scientific">Rhodotorula paludigena</name>
    <dbReference type="NCBI Taxonomy" id="86838"/>
    <lineage>
        <taxon>Eukaryota</taxon>
        <taxon>Fungi</taxon>
        <taxon>Dikarya</taxon>
        <taxon>Basidiomycota</taxon>
        <taxon>Pucciniomycotina</taxon>
        <taxon>Microbotryomycetes</taxon>
        <taxon>Sporidiobolales</taxon>
        <taxon>Sporidiobolaceae</taxon>
        <taxon>Rhodotorula</taxon>
    </lineage>
</organism>
<dbReference type="CDD" id="cd03046">
    <property type="entry name" value="GST_N_GTT1_like"/>
    <property type="match status" value="1"/>
</dbReference>
<accession>A0AAV5GDA5</accession>
<dbReference type="InterPro" id="IPR036249">
    <property type="entry name" value="Thioredoxin-like_sf"/>
</dbReference>
<keyword evidence="8" id="KW-1185">Reference proteome</keyword>
<dbReference type="PANTHER" id="PTHR44051">
    <property type="entry name" value="GLUTATHIONE S-TRANSFERASE-RELATED"/>
    <property type="match status" value="1"/>
</dbReference>
<reference evidence="7 8" key="1">
    <citation type="submission" date="2021-12" db="EMBL/GenBank/DDBJ databases">
        <title>High titer production of polyol ester of fatty acids by Rhodotorula paludigena BS15 towards product separation-free biomass refinery.</title>
        <authorList>
            <person name="Mano J."/>
            <person name="Ono H."/>
            <person name="Tanaka T."/>
            <person name="Naito K."/>
            <person name="Sushida H."/>
            <person name="Ike M."/>
            <person name="Tokuyasu K."/>
            <person name="Kitaoka M."/>
        </authorList>
    </citation>
    <scope>NUCLEOTIDE SEQUENCE [LARGE SCALE GENOMIC DNA]</scope>
    <source>
        <strain evidence="7 8">BS15</strain>
    </source>
</reference>
<evidence type="ECO:0000256" key="4">
    <source>
        <dbReference type="ARBA" id="ARBA00047960"/>
    </source>
</evidence>
<dbReference type="SUPFAM" id="SSF47616">
    <property type="entry name" value="GST C-terminal domain-like"/>
    <property type="match status" value="1"/>
</dbReference>
<dbReference type="Pfam" id="PF13409">
    <property type="entry name" value="GST_N_2"/>
    <property type="match status" value="1"/>
</dbReference>
<comment type="similarity">
    <text evidence="1">Belongs to the GST superfamily.</text>
</comment>
<dbReference type="EC" id="2.5.1.18" evidence="2"/>
<dbReference type="SUPFAM" id="SSF52833">
    <property type="entry name" value="Thioredoxin-like"/>
    <property type="match status" value="1"/>
</dbReference>
<evidence type="ECO:0000259" key="5">
    <source>
        <dbReference type="PROSITE" id="PS50404"/>
    </source>
</evidence>
<dbReference type="SFLD" id="SFLDG01150">
    <property type="entry name" value="Main.1:_Beta-like"/>
    <property type="match status" value="1"/>
</dbReference>
<comment type="caution">
    <text evidence="7">The sequence shown here is derived from an EMBL/GenBank/DDBJ whole genome shotgun (WGS) entry which is preliminary data.</text>
</comment>
<sequence length="238" mass="26297">MSSSSPKIVIHWLEHSRAQRVVWLLEELGLPYEVKHYKRDPKTLLAPDELREVHPLGKSPVAVITDNGQTITVAESGAIVEFLIERYGSEQLSVPASSSDLGARADYLLWLHWAEGSGMFPLLLSMIFAQMPKQAPWLARPLVSAVASGVMSQFVLPRLKSNFAFIEQSLEGREFFAGGKLTGADIMMSFVAEGLEVAPVPSSKYPNITRWHAAVKERAAYKKAETTGGQNNLSVFMQ</sequence>
<dbReference type="InterPro" id="IPR010987">
    <property type="entry name" value="Glutathione-S-Trfase_C-like"/>
</dbReference>
<dbReference type="Pfam" id="PF00043">
    <property type="entry name" value="GST_C"/>
    <property type="match status" value="1"/>
</dbReference>
<dbReference type="GO" id="GO:0004602">
    <property type="term" value="F:glutathione peroxidase activity"/>
    <property type="evidence" value="ECO:0007669"/>
    <property type="project" value="UniProtKB-ARBA"/>
</dbReference>
<dbReference type="EMBL" id="BQKY01000001">
    <property type="protein sequence ID" value="GJN87312.1"/>
    <property type="molecule type" value="Genomic_DNA"/>
</dbReference>
<keyword evidence="3" id="KW-0808">Transferase</keyword>
<dbReference type="AlphaFoldDB" id="A0AAV5GDA5"/>
<protein>
    <recommendedName>
        <fullName evidence="2">glutathione transferase</fullName>
        <ecNumber evidence="2">2.5.1.18</ecNumber>
    </recommendedName>
</protein>
<feature type="domain" description="GST N-terminal" evidence="5">
    <location>
        <begin position="5"/>
        <end position="91"/>
    </location>
</feature>
<evidence type="ECO:0000256" key="2">
    <source>
        <dbReference type="ARBA" id="ARBA00012452"/>
    </source>
</evidence>
<dbReference type="InterPro" id="IPR004046">
    <property type="entry name" value="GST_C"/>
</dbReference>
<dbReference type="InterPro" id="IPR004045">
    <property type="entry name" value="Glutathione_S-Trfase_N"/>
</dbReference>
<gene>
    <name evidence="7" type="ORF">Rhopal_000260-T1</name>
</gene>
<dbReference type="SFLD" id="SFLDG00358">
    <property type="entry name" value="Main_(cytGST)"/>
    <property type="match status" value="1"/>
</dbReference>
<comment type="catalytic activity">
    <reaction evidence="4">
        <text>RX + glutathione = an S-substituted glutathione + a halide anion + H(+)</text>
        <dbReference type="Rhea" id="RHEA:16437"/>
        <dbReference type="ChEBI" id="CHEBI:15378"/>
        <dbReference type="ChEBI" id="CHEBI:16042"/>
        <dbReference type="ChEBI" id="CHEBI:17792"/>
        <dbReference type="ChEBI" id="CHEBI:57925"/>
        <dbReference type="ChEBI" id="CHEBI:90779"/>
        <dbReference type="EC" id="2.5.1.18"/>
    </reaction>
</comment>
<dbReference type="CDD" id="cd03189">
    <property type="entry name" value="GST_C_GTT1_like"/>
    <property type="match status" value="1"/>
</dbReference>
<dbReference type="InterPro" id="IPR040079">
    <property type="entry name" value="Glutathione_S-Trfase"/>
</dbReference>
<feature type="domain" description="GST C-terminal" evidence="6">
    <location>
        <begin position="100"/>
        <end position="238"/>
    </location>
</feature>
<evidence type="ECO:0000313" key="7">
    <source>
        <dbReference type="EMBL" id="GJN87312.1"/>
    </source>
</evidence>
<proteinExistence type="inferred from homology"/>
<evidence type="ECO:0000313" key="8">
    <source>
        <dbReference type="Proteomes" id="UP001342314"/>
    </source>
</evidence>
<dbReference type="PROSITE" id="PS50405">
    <property type="entry name" value="GST_CTER"/>
    <property type="match status" value="1"/>
</dbReference>
<dbReference type="InterPro" id="IPR036282">
    <property type="entry name" value="Glutathione-S-Trfase_C_sf"/>
</dbReference>
<dbReference type="Gene3D" id="1.20.1050.10">
    <property type="match status" value="1"/>
</dbReference>
<dbReference type="Gene3D" id="3.40.30.10">
    <property type="entry name" value="Glutaredoxin"/>
    <property type="match status" value="1"/>
</dbReference>
<dbReference type="GO" id="GO:0004364">
    <property type="term" value="F:glutathione transferase activity"/>
    <property type="evidence" value="ECO:0007669"/>
    <property type="project" value="UniProtKB-EC"/>
</dbReference>
<dbReference type="Proteomes" id="UP001342314">
    <property type="component" value="Unassembled WGS sequence"/>
</dbReference>